<reference evidence="1" key="1">
    <citation type="submission" date="2020-02" db="EMBL/GenBank/DDBJ databases">
        <authorList>
            <person name="Meier V. D."/>
        </authorList>
    </citation>
    <scope>NUCLEOTIDE SEQUENCE</scope>
    <source>
        <strain evidence="1">AVDCRST_MAG84</strain>
    </source>
</reference>
<protein>
    <submittedName>
        <fullName evidence="1">Uncharacterized protein</fullName>
    </submittedName>
</protein>
<dbReference type="EMBL" id="CADCTZ010000174">
    <property type="protein sequence ID" value="CAA9317316.1"/>
    <property type="molecule type" value="Genomic_DNA"/>
</dbReference>
<gene>
    <name evidence="1" type="ORF">AVDCRST_MAG84-1140</name>
</gene>
<accession>A0A6J4KXU3</accession>
<dbReference type="AlphaFoldDB" id="A0A6J4KXU3"/>
<feature type="non-terminal residue" evidence="1">
    <location>
        <position position="38"/>
    </location>
</feature>
<evidence type="ECO:0000313" key="1">
    <source>
        <dbReference type="EMBL" id="CAA9317316.1"/>
    </source>
</evidence>
<organism evidence="1">
    <name type="scientific">uncultured Microcoleus sp</name>
    <dbReference type="NCBI Taxonomy" id="259945"/>
    <lineage>
        <taxon>Bacteria</taxon>
        <taxon>Bacillati</taxon>
        <taxon>Cyanobacteriota</taxon>
        <taxon>Cyanophyceae</taxon>
        <taxon>Oscillatoriophycideae</taxon>
        <taxon>Oscillatoriales</taxon>
        <taxon>Microcoleaceae</taxon>
        <taxon>Microcoleus</taxon>
        <taxon>environmental samples</taxon>
    </lineage>
</organism>
<proteinExistence type="predicted"/>
<sequence>CDRLHCTHTARLLTKCRPCRSRNLSAGAIAIYQFSVNI</sequence>
<feature type="non-terminal residue" evidence="1">
    <location>
        <position position="1"/>
    </location>
</feature>
<name>A0A6J4KXU3_9CYAN</name>